<keyword evidence="4" id="KW-1185">Reference proteome</keyword>
<dbReference type="eggNOG" id="ENOG502S8KA">
    <property type="taxonomic scope" value="Eukaryota"/>
</dbReference>
<feature type="region of interest" description="Disordered" evidence="1">
    <location>
        <begin position="279"/>
        <end position="298"/>
    </location>
</feature>
<feature type="region of interest" description="Disordered" evidence="1">
    <location>
        <begin position="1"/>
        <end position="28"/>
    </location>
</feature>
<feature type="transmembrane region" description="Helical" evidence="2">
    <location>
        <begin position="111"/>
        <end position="133"/>
    </location>
</feature>
<feature type="compositionally biased region" description="Polar residues" evidence="1">
    <location>
        <begin position="223"/>
        <end position="237"/>
    </location>
</feature>
<evidence type="ECO:0000313" key="4">
    <source>
        <dbReference type="Proteomes" id="UP000016933"/>
    </source>
</evidence>
<evidence type="ECO:0000256" key="2">
    <source>
        <dbReference type="SAM" id="Phobius"/>
    </source>
</evidence>
<reference evidence="4" key="1">
    <citation type="journal article" date="2012" name="PLoS Genet.">
        <title>The genomes of the fungal plant pathogens Cladosporium fulvum and Dothistroma septosporum reveal adaptation to different hosts and lifestyles but also signatures of common ancestry.</title>
        <authorList>
            <person name="de Wit P.J.G.M."/>
            <person name="van der Burgt A."/>
            <person name="Oekmen B."/>
            <person name="Stergiopoulos I."/>
            <person name="Abd-Elsalam K.A."/>
            <person name="Aerts A.L."/>
            <person name="Bahkali A.H."/>
            <person name="Beenen H.G."/>
            <person name="Chettri P."/>
            <person name="Cox M.P."/>
            <person name="Datema E."/>
            <person name="de Vries R.P."/>
            <person name="Dhillon B."/>
            <person name="Ganley A.R."/>
            <person name="Griffiths S.A."/>
            <person name="Guo Y."/>
            <person name="Hamelin R.C."/>
            <person name="Henrissat B."/>
            <person name="Kabir M.S."/>
            <person name="Jashni M.K."/>
            <person name="Kema G."/>
            <person name="Klaubauf S."/>
            <person name="Lapidus A."/>
            <person name="Levasseur A."/>
            <person name="Lindquist E."/>
            <person name="Mehrabi R."/>
            <person name="Ohm R.A."/>
            <person name="Owen T.J."/>
            <person name="Salamov A."/>
            <person name="Schwelm A."/>
            <person name="Schijlen E."/>
            <person name="Sun H."/>
            <person name="van den Burg H.A."/>
            <person name="van Ham R.C.H.J."/>
            <person name="Zhang S."/>
            <person name="Goodwin S.B."/>
            <person name="Grigoriev I.V."/>
            <person name="Collemare J."/>
            <person name="Bradshaw R.E."/>
        </authorList>
    </citation>
    <scope>NUCLEOTIDE SEQUENCE [LARGE SCALE GENOMIC DNA]</scope>
    <source>
        <strain evidence="4">NZE10 / CBS 128990</strain>
    </source>
</reference>
<organism evidence="3 4">
    <name type="scientific">Dothistroma septosporum (strain NZE10 / CBS 128990)</name>
    <name type="common">Red band needle blight fungus</name>
    <name type="synonym">Mycosphaerella pini</name>
    <dbReference type="NCBI Taxonomy" id="675120"/>
    <lineage>
        <taxon>Eukaryota</taxon>
        <taxon>Fungi</taxon>
        <taxon>Dikarya</taxon>
        <taxon>Ascomycota</taxon>
        <taxon>Pezizomycotina</taxon>
        <taxon>Dothideomycetes</taxon>
        <taxon>Dothideomycetidae</taxon>
        <taxon>Mycosphaerellales</taxon>
        <taxon>Mycosphaerellaceae</taxon>
        <taxon>Dothistroma</taxon>
    </lineage>
</organism>
<evidence type="ECO:0000256" key="1">
    <source>
        <dbReference type="SAM" id="MobiDB-lite"/>
    </source>
</evidence>
<dbReference type="HOGENOM" id="CLU_085422_0_0_1"/>
<sequence>MADQLKNASSDVQEEAKDTTKGTPLSGAQEKVKTATDGVLGGLESYGSKISNKVKGMVDYIFPPDKRASFLSKLQAFMLANPKLSAFLGMNLALTGVPLGLFVLFSLTVFIFALVVALVIALLAAVLFTLFAVGTALLFVFPAVLFTTGTACFLFLWGLGGYYILRWANGDKEGAPKQAPEGHSIGDSLNRITGGRLDGFMQSARSQNAKNNNAGKNDRPTKQQHNTQSHDNGTPENRNGFAAGNHAKNAANDTSKYVGSVSNQATDAVSGATKPVANVSNTAGTIKGGLSGASGLGL</sequence>
<name>M2YMQ9_DOTSN</name>
<protein>
    <submittedName>
        <fullName evidence="3">Uncharacterized protein</fullName>
    </submittedName>
</protein>
<dbReference type="STRING" id="675120.M2YMQ9"/>
<feature type="compositionally biased region" description="Gly residues" evidence="1">
    <location>
        <begin position="286"/>
        <end position="298"/>
    </location>
</feature>
<keyword evidence="2" id="KW-0472">Membrane</keyword>
<evidence type="ECO:0000313" key="3">
    <source>
        <dbReference type="EMBL" id="EME43225.1"/>
    </source>
</evidence>
<dbReference type="OMA" id="FATERPY"/>
<dbReference type="EMBL" id="KB446540">
    <property type="protein sequence ID" value="EME43225.1"/>
    <property type="molecule type" value="Genomic_DNA"/>
</dbReference>
<feature type="region of interest" description="Disordered" evidence="1">
    <location>
        <begin position="208"/>
        <end position="247"/>
    </location>
</feature>
<reference evidence="3 4" key="2">
    <citation type="journal article" date="2012" name="PLoS Pathog.">
        <title>Diverse lifestyles and strategies of plant pathogenesis encoded in the genomes of eighteen Dothideomycetes fungi.</title>
        <authorList>
            <person name="Ohm R.A."/>
            <person name="Feau N."/>
            <person name="Henrissat B."/>
            <person name="Schoch C.L."/>
            <person name="Horwitz B.A."/>
            <person name="Barry K.W."/>
            <person name="Condon B.J."/>
            <person name="Copeland A.C."/>
            <person name="Dhillon B."/>
            <person name="Glaser F."/>
            <person name="Hesse C.N."/>
            <person name="Kosti I."/>
            <person name="LaButti K."/>
            <person name="Lindquist E.A."/>
            <person name="Lucas S."/>
            <person name="Salamov A.A."/>
            <person name="Bradshaw R.E."/>
            <person name="Ciuffetti L."/>
            <person name="Hamelin R.C."/>
            <person name="Kema G.H.J."/>
            <person name="Lawrence C."/>
            <person name="Scott J.A."/>
            <person name="Spatafora J.W."/>
            <person name="Turgeon B.G."/>
            <person name="de Wit P.J.G.M."/>
            <person name="Zhong S."/>
            <person name="Goodwin S.B."/>
            <person name="Grigoriev I.V."/>
        </authorList>
    </citation>
    <scope>NUCLEOTIDE SEQUENCE [LARGE SCALE GENOMIC DNA]</scope>
    <source>
        <strain evidence="4">NZE10 / CBS 128990</strain>
    </source>
</reference>
<dbReference type="AlphaFoldDB" id="M2YMQ9"/>
<feature type="compositionally biased region" description="Polar residues" evidence="1">
    <location>
        <begin position="1"/>
        <end position="11"/>
    </location>
</feature>
<dbReference type="Pfam" id="PF16015">
    <property type="entry name" value="Promethin"/>
    <property type="match status" value="1"/>
</dbReference>
<gene>
    <name evidence="3" type="ORF">DOTSEDRAFT_72572</name>
</gene>
<accession>M2YMQ9</accession>
<feature type="transmembrane region" description="Helical" evidence="2">
    <location>
        <begin position="139"/>
        <end position="165"/>
    </location>
</feature>
<dbReference type="Proteomes" id="UP000016933">
    <property type="component" value="Unassembled WGS sequence"/>
</dbReference>
<feature type="transmembrane region" description="Helical" evidence="2">
    <location>
        <begin position="84"/>
        <end position="104"/>
    </location>
</feature>
<proteinExistence type="predicted"/>
<keyword evidence="2" id="KW-0812">Transmembrane</keyword>
<dbReference type="OrthoDB" id="3928876at2759"/>
<keyword evidence="2" id="KW-1133">Transmembrane helix</keyword>